<proteinExistence type="predicted"/>
<dbReference type="InterPro" id="IPR037165">
    <property type="entry name" value="AldOxase/xan_DH_Mopterin-bd_sf"/>
</dbReference>
<evidence type="ECO:0000256" key="2">
    <source>
        <dbReference type="ARBA" id="ARBA00023002"/>
    </source>
</evidence>
<dbReference type="SUPFAM" id="SSF56003">
    <property type="entry name" value="Molybdenum cofactor-binding domain"/>
    <property type="match status" value="1"/>
</dbReference>
<dbReference type="Pfam" id="PF02738">
    <property type="entry name" value="MoCoBD_1"/>
    <property type="match status" value="1"/>
</dbReference>
<sequence length="247" mass="27146">PYTRDFQLLPIDKVRFIGQEVAAVAAIDRDIAEEALHLIEVEYEPLSAVFDPEEAMQEGAPLIHEDKPGNICVNVKVDEGEVDKALMEADLVLERSFKAPDQSYCQAEPYAVVANFDSTGVDIWCPNAGPHMKARPLSTALGIPTSKVRLHHVYIGGAFGGRSEISPADLIACLLSQKAGRPVMIVYSREENRNCIRQQVGWITHLKMSFKKDGTWTAIDLRCIVDGGAYASTGPIAVSVPYMEMET</sequence>
<dbReference type="InterPro" id="IPR000674">
    <property type="entry name" value="Ald_Oxase/Xan_DH_a/b"/>
</dbReference>
<dbReference type="EMBL" id="BARS01045834">
    <property type="protein sequence ID" value="GAG37083.1"/>
    <property type="molecule type" value="Genomic_DNA"/>
</dbReference>
<dbReference type="GO" id="GO:0005506">
    <property type="term" value="F:iron ion binding"/>
    <property type="evidence" value="ECO:0007669"/>
    <property type="project" value="InterPro"/>
</dbReference>
<evidence type="ECO:0008006" key="6">
    <source>
        <dbReference type="Google" id="ProtNLM"/>
    </source>
</evidence>
<dbReference type="GO" id="GO:0016491">
    <property type="term" value="F:oxidoreductase activity"/>
    <property type="evidence" value="ECO:0007669"/>
    <property type="project" value="UniProtKB-KW"/>
</dbReference>
<organism evidence="5">
    <name type="scientific">marine sediment metagenome</name>
    <dbReference type="NCBI Taxonomy" id="412755"/>
    <lineage>
        <taxon>unclassified sequences</taxon>
        <taxon>metagenomes</taxon>
        <taxon>ecological metagenomes</taxon>
    </lineage>
</organism>
<dbReference type="PANTHER" id="PTHR11908:SF132">
    <property type="entry name" value="ALDEHYDE OXIDASE 1-RELATED"/>
    <property type="match status" value="1"/>
</dbReference>
<protein>
    <recommendedName>
        <fullName evidence="6">Aldehyde oxidase/xanthine dehydrogenase a/b hammerhead domain-containing protein</fullName>
    </recommendedName>
</protein>
<dbReference type="Gene3D" id="3.30.365.10">
    <property type="entry name" value="Aldehyde oxidase/xanthine dehydrogenase, molybdopterin binding domain"/>
    <property type="match status" value="2"/>
</dbReference>
<dbReference type="SUPFAM" id="SSF54665">
    <property type="entry name" value="CO dehydrogenase molybdoprotein N-domain-like"/>
    <property type="match status" value="1"/>
</dbReference>
<dbReference type="AlphaFoldDB" id="X0XKB8"/>
<accession>X0XKB8</accession>
<evidence type="ECO:0000259" key="3">
    <source>
        <dbReference type="Pfam" id="PF01315"/>
    </source>
</evidence>
<keyword evidence="1" id="KW-0500">Molybdenum</keyword>
<dbReference type="PANTHER" id="PTHR11908">
    <property type="entry name" value="XANTHINE DEHYDROGENASE"/>
    <property type="match status" value="1"/>
</dbReference>
<gene>
    <name evidence="5" type="ORF">S01H1_69075</name>
</gene>
<dbReference type="Gene3D" id="3.90.1170.50">
    <property type="entry name" value="Aldehyde oxidase/xanthine dehydrogenase, a/b hammerhead"/>
    <property type="match status" value="1"/>
</dbReference>
<dbReference type="InterPro" id="IPR016208">
    <property type="entry name" value="Ald_Oxase/xanthine_DH-like"/>
</dbReference>
<feature type="domain" description="Aldehyde oxidase/xanthine dehydrogenase a/b hammerhead" evidence="3">
    <location>
        <begin position="7"/>
        <end position="46"/>
    </location>
</feature>
<evidence type="ECO:0000259" key="4">
    <source>
        <dbReference type="Pfam" id="PF02738"/>
    </source>
</evidence>
<evidence type="ECO:0000256" key="1">
    <source>
        <dbReference type="ARBA" id="ARBA00022505"/>
    </source>
</evidence>
<reference evidence="5" key="1">
    <citation type="journal article" date="2014" name="Front. Microbiol.">
        <title>High frequency of phylogenetically diverse reductive dehalogenase-homologous genes in deep subseafloor sedimentary metagenomes.</title>
        <authorList>
            <person name="Kawai M."/>
            <person name="Futagami T."/>
            <person name="Toyoda A."/>
            <person name="Takaki Y."/>
            <person name="Nishi S."/>
            <person name="Hori S."/>
            <person name="Arai W."/>
            <person name="Tsubouchi T."/>
            <person name="Morono Y."/>
            <person name="Uchiyama I."/>
            <person name="Ito T."/>
            <person name="Fujiyama A."/>
            <person name="Inagaki F."/>
            <person name="Takami H."/>
        </authorList>
    </citation>
    <scope>NUCLEOTIDE SEQUENCE</scope>
    <source>
        <strain evidence="5">Expedition CK06-06</strain>
    </source>
</reference>
<feature type="non-terminal residue" evidence="5">
    <location>
        <position position="1"/>
    </location>
</feature>
<evidence type="ECO:0000313" key="5">
    <source>
        <dbReference type="EMBL" id="GAG37083.1"/>
    </source>
</evidence>
<dbReference type="InterPro" id="IPR008274">
    <property type="entry name" value="AldOxase/xan_DH_MoCoBD1"/>
</dbReference>
<dbReference type="Pfam" id="PF01315">
    <property type="entry name" value="Ald_Xan_dh_C"/>
    <property type="match status" value="1"/>
</dbReference>
<feature type="non-terminal residue" evidence="5">
    <location>
        <position position="247"/>
    </location>
</feature>
<comment type="caution">
    <text evidence="5">The sequence shown here is derived from an EMBL/GenBank/DDBJ whole genome shotgun (WGS) entry which is preliminary data.</text>
</comment>
<keyword evidence="2" id="KW-0560">Oxidoreductase</keyword>
<feature type="domain" description="Aldehyde oxidase/xanthine dehydrogenase first molybdopterin binding" evidence="4">
    <location>
        <begin position="63"/>
        <end position="242"/>
    </location>
</feature>
<name>X0XKB8_9ZZZZ</name>
<dbReference type="InterPro" id="IPR036856">
    <property type="entry name" value="Ald_Oxase/Xan_DH_a/b_sf"/>
</dbReference>